<dbReference type="InterPro" id="IPR050600">
    <property type="entry name" value="SETD3_SETD6_MTase"/>
</dbReference>
<dbReference type="GeneID" id="19013209"/>
<sequence>MASSAFASTSAAAFPALNTAAKTRSAGRKASSSSMRVSKMRAIQSSSTSSATEEETVEARTTTPTETTPTSSSLSKDLLPKEIGSCSKDELDAWLADIMKLPEQKMKLEYFKEEGRGLVATESIKRGEKVLEIPQEAIITVEVALKESLLREKKKLAELQEWSILATFLAETAQNLSTEDNSSNKYRFATYVKALPRSTGSVLEWPESDVRTLLAGSPSLFSALERRASVAAAIAEIRVNFPELNEKTLQWAFDILFSRLIRLESLGGNLALVPWADMLNHQPGCEAFIDLDRGSRKVCLTTDRSYEPGEQVWASYGQRPSSELLISYGFAPAVGDNPDDEYALNLQIDEEDPFASAKVNALASQNIQAFETFPLRLNGYPRQLLQYASFAMCTPDDPSKVDELCRAAFVDIQAPKSLRNGVDLARGLLASKNVLKSKGKRGAVLGGVQGEIAVREMLADVTRDALDRYANTVDKDKGLALGRMPEMPEASMWIGDASTAIKSSMRSVCAARVRVSERRILAKTDSEVRLQLRRLKSEQMNSK</sequence>
<reference evidence="6 7" key="1">
    <citation type="submission" date="2011-10" db="EMBL/GenBank/DDBJ databases">
        <authorList>
            <person name="Genoscope - CEA"/>
        </authorList>
    </citation>
    <scope>NUCLEOTIDE SEQUENCE [LARGE SCALE GENOMIC DNA]</scope>
    <source>
        <strain evidence="6 7">RCC 1105</strain>
    </source>
</reference>
<dbReference type="Proteomes" id="UP000198341">
    <property type="component" value="Chromosome 10"/>
</dbReference>
<feature type="compositionally biased region" description="Low complexity" evidence="4">
    <location>
        <begin position="59"/>
        <end position="73"/>
    </location>
</feature>
<evidence type="ECO:0000256" key="1">
    <source>
        <dbReference type="ARBA" id="ARBA00022603"/>
    </source>
</evidence>
<evidence type="ECO:0000256" key="2">
    <source>
        <dbReference type="ARBA" id="ARBA00022679"/>
    </source>
</evidence>
<keyword evidence="2" id="KW-0808">Transferase</keyword>
<dbReference type="KEGG" id="bpg:Bathy10g01320"/>
<evidence type="ECO:0000256" key="4">
    <source>
        <dbReference type="SAM" id="MobiDB-lite"/>
    </source>
</evidence>
<evidence type="ECO:0000313" key="7">
    <source>
        <dbReference type="Proteomes" id="UP000198341"/>
    </source>
</evidence>
<organism evidence="6 7">
    <name type="scientific">Bathycoccus prasinos</name>
    <dbReference type="NCBI Taxonomy" id="41875"/>
    <lineage>
        <taxon>Eukaryota</taxon>
        <taxon>Viridiplantae</taxon>
        <taxon>Chlorophyta</taxon>
        <taxon>Mamiellophyceae</taxon>
        <taxon>Mamiellales</taxon>
        <taxon>Bathycoccaceae</taxon>
        <taxon>Bathycoccus</taxon>
    </lineage>
</organism>
<evidence type="ECO:0000256" key="3">
    <source>
        <dbReference type="ARBA" id="ARBA00022691"/>
    </source>
</evidence>
<feature type="domain" description="SET" evidence="5">
    <location>
        <begin position="104"/>
        <end position="317"/>
    </location>
</feature>
<dbReference type="Pfam" id="PF00856">
    <property type="entry name" value="SET"/>
    <property type="match status" value="1"/>
</dbReference>
<dbReference type="RefSeq" id="XP_007510589.1">
    <property type="nucleotide sequence ID" value="XM_007510527.1"/>
</dbReference>
<dbReference type="OrthoDB" id="341421at2759"/>
<protein>
    <recommendedName>
        <fullName evidence="5">SET domain-containing protein</fullName>
    </recommendedName>
</protein>
<dbReference type="Pfam" id="PF09273">
    <property type="entry name" value="Rubis-subs-bind"/>
    <property type="match status" value="1"/>
</dbReference>
<accession>K8EIV4</accession>
<keyword evidence="1" id="KW-0489">Methyltransferase</keyword>
<dbReference type="AlphaFoldDB" id="K8EIV4"/>
<dbReference type="EMBL" id="FO082269">
    <property type="protein sequence ID" value="CCO18122.1"/>
    <property type="molecule type" value="Genomic_DNA"/>
</dbReference>
<dbReference type="InterPro" id="IPR036464">
    <property type="entry name" value="Rubisco_LSMT_subst-bd_sf"/>
</dbReference>
<gene>
    <name evidence="6" type="ordered locus">Bathy10g01320</name>
</gene>
<keyword evidence="7" id="KW-1185">Reference proteome</keyword>
<feature type="region of interest" description="Disordered" evidence="4">
    <location>
        <begin position="17"/>
        <end position="79"/>
    </location>
</feature>
<dbReference type="PROSITE" id="PS50280">
    <property type="entry name" value="SET"/>
    <property type="match status" value="1"/>
</dbReference>
<name>K8EIV4_9CHLO</name>
<evidence type="ECO:0000259" key="5">
    <source>
        <dbReference type="PROSITE" id="PS50280"/>
    </source>
</evidence>
<dbReference type="GO" id="GO:0032259">
    <property type="term" value="P:methylation"/>
    <property type="evidence" value="ECO:0007669"/>
    <property type="project" value="UniProtKB-KW"/>
</dbReference>
<dbReference type="InterPro" id="IPR015353">
    <property type="entry name" value="Rubisco_LSMT_subst-bd"/>
</dbReference>
<dbReference type="GO" id="GO:0016279">
    <property type="term" value="F:protein-lysine N-methyltransferase activity"/>
    <property type="evidence" value="ECO:0007669"/>
    <property type="project" value="TreeGrafter"/>
</dbReference>
<proteinExistence type="predicted"/>
<keyword evidence="3" id="KW-0949">S-adenosyl-L-methionine</keyword>
<dbReference type="eggNOG" id="KOG1337">
    <property type="taxonomic scope" value="Eukaryota"/>
</dbReference>
<dbReference type="Gene3D" id="3.90.1420.10">
    <property type="entry name" value="Rubisco LSMT, substrate-binding domain"/>
    <property type="match status" value="1"/>
</dbReference>
<dbReference type="PANTHER" id="PTHR13271:SF123">
    <property type="entry name" value="RIBULOSE-1,5-BISPHOSPHATE CARBOXYLASE_OXYGENASE SMALL SUBUNIT N-METHYLTRANSFERASE I-RELATED"/>
    <property type="match status" value="1"/>
</dbReference>
<dbReference type="InterPro" id="IPR001214">
    <property type="entry name" value="SET_dom"/>
</dbReference>
<dbReference type="Gene3D" id="3.90.1410.10">
    <property type="entry name" value="set domain protein methyltransferase, domain 1"/>
    <property type="match status" value="1"/>
</dbReference>
<dbReference type="SUPFAM" id="SSF82199">
    <property type="entry name" value="SET domain"/>
    <property type="match status" value="1"/>
</dbReference>
<dbReference type="InterPro" id="IPR046341">
    <property type="entry name" value="SET_dom_sf"/>
</dbReference>
<dbReference type="PANTHER" id="PTHR13271">
    <property type="entry name" value="UNCHARACTERIZED PUTATIVE METHYLTRANSFERASE"/>
    <property type="match status" value="1"/>
</dbReference>
<evidence type="ECO:0000313" key="6">
    <source>
        <dbReference type="EMBL" id="CCO18122.1"/>
    </source>
</evidence>